<evidence type="ECO:0000313" key="4">
    <source>
        <dbReference type="Proteomes" id="UP001295684"/>
    </source>
</evidence>
<dbReference type="EMBL" id="CAMPGE010001375">
    <property type="protein sequence ID" value="CAI2360159.1"/>
    <property type="molecule type" value="Genomic_DNA"/>
</dbReference>
<accession>A0AAD1U4P3</accession>
<gene>
    <name evidence="3" type="ORF">ECRASSUSDP1_LOCUS1457</name>
</gene>
<evidence type="ECO:0000313" key="3">
    <source>
        <dbReference type="EMBL" id="CAI2360159.1"/>
    </source>
</evidence>
<keyword evidence="2" id="KW-1133">Transmembrane helix</keyword>
<comment type="caution">
    <text evidence="3">The sequence shown here is derived from an EMBL/GenBank/DDBJ whole genome shotgun (WGS) entry which is preliminary data.</text>
</comment>
<protein>
    <submittedName>
        <fullName evidence="3">Uncharacterized protein</fullName>
    </submittedName>
</protein>
<feature type="transmembrane region" description="Helical" evidence="2">
    <location>
        <begin position="202"/>
        <end position="221"/>
    </location>
</feature>
<dbReference type="AlphaFoldDB" id="A0AAD1U4P3"/>
<dbReference type="Proteomes" id="UP001295684">
    <property type="component" value="Unassembled WGS sequence"/>
</dbReference>
<reference evidence="3" key="1">
    <citation type="submission" date="2023-07" db="EMBL/GenBank/DDBJ databases">
        <authorList>
            <consortium name="AG Swart"/>
            <person name="Singh M."/>
            <person name="Singh A."/>
            <person name="Seah K."/>
            <person name="Emmerich C."/>
        </authorList>
    </citation>
    <scope>NUCLEOTIDE SEQUENCE</scope>
    <source>
        <strain evidence="3">DP1</strain>
    </source>
</reference>
<keyword evidence="1" id="KW-0175">Coiled coil</keyword>
<sequence>MRFPKCQHRNCREKAECYLIESGIYVCQGDKETEYSREESVRLVKEKPVRICLQVIDECRKGMMLLTEINGFQAPEEDYKALDISLKEQIYDIQKRLQEAIQDRKYFRLGLLLREARTIEEFLMDDPLFIKYAVNQIMKDAKAVVKKEKERSLELATKEISQQYNDLLCKTVKKLNERAKESKRKYEELQSDHDFYQKKSKVIVLSSSLFLVGAFLLYLFFQNFELKYSETGVSFRYNSRTPLSFQSSLKSELFDNESTISTQAATITHLQTEVNTITQNLLQAIKTPSALFEFISGMITTYSVQEVKALSNKIVGTEVYSEVQQRMILRLNDHKHFEFLKAIEPVPRSTRNKRS</sequence>
<evidence type="ECO:0000256" key="2">
    <source>
        <dbReference type="SAM" id="Phobius"/>
    </source>
</evidence>
<proteinExistence type="predicted"/>
<keyword evidence="2" id="KW-0812">Transmembrane</keyword>
<evidence type="ECO:0000256" key="1">
    <source>
        <dbReference type="SAM" id="Coils"/>
    </source>
</evidence>
<keyword evidence="2" id="KW-0472">Membrane</keyword>
<feature type="coiled-coil region" evidence="1">
    <location>
        <begin position="146"/>
        <end position="199"/>
    </location>
</feature>
<name>A0AAD1U4P3_EUPCR</name>
<organism evidence="3 4">
    <name type="scientific">Euplotes crassus</name>
    <dbReference type="NCBI Taxonomy" id="5936"/>
    <lineage>
        <taxon>Eukaryota</taxon>
        <taxon>Sar</taxon>
        <taxon>Alveolata</taxon>
        <taxon>Ciliophora</taxon>
        <taxon>Intramacronucleata</taxon>
        <taxon>Spirotrichea</taxon>
        <taxon>Hypotrichia</taxon>
        <taxon>Euplotida</taxon>
        <taxon>Euplotidae</taxon>
        <taxon>Moneuplotes</taxon>
    </lineage>
</organism>
<keyword evidence="4" id="KW-1185">Reference proteome</keyword>